<keyword evidence="3" id="KW-1185">Reference proteome</keyword>
<reference evidence="2" key="1">
    <citation type="submission" date="2015-10" db="EMBL/GenBank/DDBJ databases">
        <authorList>
            <person name="Regsiter A."/>
            <person name="william w."/>
        </authorList>
    </citation>
    <scope>NUCLEOTIDE SEQUENCE</scope>
    <source>
        <strain evidence="2">Montdore</strain>
    </source>
</reference>
<gene>
    <name evidence="2" type="ORF">GSTUAT00003999001</name>
</gene>
<organism evidence="2 3">
    <name type="scientific">Tuber aestivum</name>
    <name type="common">summer truffle</name>
    <dbReference type="NCBI Taxonomy" id="59557"/>
    <lineage>
        <taxon>Eukaryota</taxon>
        <taxon>Fungi</taxon>
        <taxon>Dikarya</taxon>
        <taxon>Ascomycota</taxon>
        <taxon>Pezizomycotina</taxon>
        <taxon>Pezizomycetes</taxon>
        <taxon>Pezizales</taxon>
        <taxon>Tuberaceae</taxon>
        <taxon>Tuber</taxon>
    </lineage>
</organism>
<feature type="compositionally biased region" description="Polar residues" evidence="1">
    <location>
        <begin position="106"/>
        <end position="122"/>
    </location>
</feature>
<sequence>MTATNGSPSPKPRPGRHHRHTKSSSSLPTFGPRNYHTVNQGYQIPVSTHLISFNGHHHHHHHNSSVARSGAVLTPPQTPKTRGFSPGTETSSKKKKKKTRGGQKDSVPTTKSVPLPSSTAGTNEFVKAQPANITEPVPSGQMTPPKLSNTPMKAYAGPLFHSSPNPSALPVPKFFSRSVPATPAGNGLRAMMESEDSEDNSTSSSAEQTEESHLQRLFRADKEEKERMKMKRQSSGSSSSTEGSLGTPFERSEFNGNGSGTMAYWVLSVFETARSAPRAPRPADGIFSIDVDKPTPPVPTRLFDHTHPSPPNRTSPVPSQVQTVFALSREDDLKHTANLLKSRLLSPSASPKHEEPSPPAPGSQESHLDARPPLTPARSNRVGPDQGFVGAPSYSPDRIPRASVNNLLDSMVRHAGPPQSPLTLRASPFHRDAPLNLGPHQRNSQPKKSALASKLETAGGPVTPSKSVAEMENDLRRVLNLGAYASNAALGGGVLI</sequence>
<feature type="region of interest" description="Disordered" evidence="1">
    <location>
        <begin position="54"/>
        <end position="124"/>
    </location>
</feature>
<feature type="region of interest" description="Disordered" evidence="1">
    <location>
        <begin position="1"/>
        <end position="37"/>
    </location>
</feature>
<dbReference type="InterPro" id="IPR028322">
    <property type="entry name" value="PNRC-like_rgn"/>
</dbReference>
<feature type="region of interest" description="Disordered" evidence="1">
    <location>
        <begin position="180"/>
        <end position="256"/>
    </location>
</feature>
<evidence type="ECO:0000313" key="2">
    <source>
        <dbReference type="EMBL" id="CUS11951.1"/>
    </source>
</evidence>
<proteinExistence type="predicted"/>
<feature type="compositionally biased region" description="Basic residues" evidence="1">
    <location>
        <begin position="13"/>
        <end position="22"/>
    </location>
</feature>
<dbReference type="Proteomes" id="UP001412239">
    <property type="component" value="Unassembled WGS sequence"/>
</dbReference>
<dbReference type="AlphaFoldDB" id="A0A292PYS9"/>
<feature type="region of interest" description="Disordered" evidence="1">
    <location>
        <begin position="277"/>
        <end position="320"/>
    </location>
</feature>
<protein>
    <submittedName>
        <fullName evidence="2">Uncharacterized protein</fullName>
    </submittedName>
</protein>
<evidence type="ECO:0000313" key="3">
    <source>
        <dbReference type="Proteomes" id="UP001412239"/>
    </source>
</evidence>
<feature type="compositionally biased region" description="Basic and acidic residues" evidence="1">
    <location>
        <begin position="210"/>
        <end position="227"/>
    </location>
</feature>
<name>A0A292PYS9_9PEZI</name>
<dbReference type="GO" id="GO:0016071">
    <property type="term" value="P:mRNA metabolic process"/>
    <property type="evidence" value="ECO:0007669"/>
    <property type="project" value="UniProtKB-ARBA"/>
</dbReference>
<feature type="compositionally biased region" description="Low complexity" evidence="1">
    <location>
        <begin position="234"/>
        <end position="246"/>
    </location>
</feature>
<accession>A0A292PYS9</accession>
<evidence type="ECO:0000256" key="1">
    <source>
        <dbReference type="SAM" id="MobiDB-lite"/>
    </source>
</evidence>
<dbReference type="Pfam" id="PF15365">
    <property type="entry name" value="PNRC"/>
    <property type="match status" value="1"/>
</dbReference>
<feature type="region of interest" description="Disordered" evidence="1">
    <location>
        <begin position="343"/>
        <end position="466"/>
    </location>
</feature>
<dbReference type="EMBL" id="LN891008">
    <property type="protein sequence ID" value="CUS11951.1"/>
    <property type="molecule type" value="Genomic_DNA"/>
</dbReference>